<evidence type="ECO:0000313" key="2">
    <source>
        <dbReference type="EMBL" id="KAJ2792990.1"/>
    </source>
</evidence>
<reference evidence="2" key="1">
    <citation type="submission" date="2022-07" db="EMBL/GenBank/DDBJ databases">
        <title>Phylogenomic reconstructions and comparative analyses of Kickxellomycotina fungi.</title>
        <authorList>
            <person name="Reynolds N.K."/>
            <person name="Stajich J.E."/>
            <person name="Barry K."/>
            <person name="Grigoriev I.V."/>
            <person name="Crous P."/>
            <person name="Smith M.E."/>
        </authorList>
    </citation>
    <scope>NUCLEOTIDE SEQUENCE</scope>
    <source>
        <strain evidence="2">NRRL 1565</strain>
    </source>
</reference>
<feature type="non-terminal residue" evidence="2">
    <location>
        <position position="1"/>
    </location>
</feature>
<proteinExistence type="predicted"/>
<dbReference type="EMBL" id="JANBUO010003067">
    <property type="protein sequence ID" value="KAJ2792990.1"/>
    <property type="molecule type" value="Genomic_DNA"/>
</dbReference>
<dbReference type="SUPFAM" id="SSF56219">
    <property type="entry name" value="DNase I-like"/>
    <property type="match status" value="1"/>
</dbReference>
<protein>
    <recommendedName>
        <fullName evidence="1">Endonuclease/exonuclease/phosphatase domain-containing protein</fullName>
    </recommendedName>
</protein>
<feature type="domain" description="Endonuclease/exonuclease/phosphatase" evidence="1">
    <location>
        <begin position="3"/>
        <end position="225"/>
    </location>
</feature>
<dbReference type="InterPro" id="IPR005135">
    <property type="entry name" value="Endo/exonuclease/phosphatase"/>
</dbReference>
<keyword evidence="3" id="KW-1185">Reference proteome</keyword>
<dbReference type="Pfam" id="PF03372">
    <property type="entry name" value="Exo_endo_phos"/>
    <property type="match status" value="1"/>
</dbReference>
<organism evidence="2 3">
    <name type="scientific">Coemansia guatemalensis</name>
    <dbReference type="NCBI Taxonomy" id="2761395"/>
    <lineage>
        <taxon>Eukaryota</taxon>
        <taxon>Fungi</taxon>
        <taxon>Fungi incertae sedis</taxon>
        <taxon>Zoopagomycota</taxon>
        <taxon>Kickxellomycotina</taxon>
        <taxon>Kickxellomycetes</taxon>
        <taxon>Kickxellales</taxon>
        <taxon>Kickxellaceae</taxon>
        <taxon>Coemansia</taxon>
    </lineage>
</organism>
<dbReference type="PROSITE" id="PS00726">
    <property type="entry name" value="AP_NUCLEASE_F1_1"/>
    <property type="match status" value="1"/>
</dbReference>
<dbReference type="OrthoDB" id="5583729at2759"/>
<dbReference type="Gene3D" id="3.60.10.10">
    <property type="entry name" value="Endonuclease/exonuclease/phosphatase"/>
    <property type="match status" value="1"/>
</dbReference>
<accession>A0A9W8HQD2</accession>
<gene>
    <name evidence="2" type="ORF">H4R20_006685</name>
</gene>
<comment type="caution">
    <text evidence="2">The sequence shown here is derived from an EMBL/GenBank/DDBJ whole genome shotgun (WGS) entry which is preliminary data.</text>
</comment>
<dbReference type="InterPro" id="IPR020847">
    <property type="entry name" value="AP_endonuclease_F1_BS"/>
</dbReference>
<dbReference type="AlphaFoldDB" id="A0A9W8HQD2"/>
<dbReference type="GO" id="GO:0003677">
    <property type="term" value="F:DNA binding"/>
    <property type="evidence" value="ECO:0007669"/>
    <property type="project" value="InterPro"/>
</dbReference>
<dbReference type="GO" id="GO:0006281">
    <property type="term" value="P:DNA repair"/>
    <property type="evidence" value="ECO:0007669"/>
    <property type="project" value="InterPro"/>
</dbReference>
<sequence length="471" mass="52108">MASVNANGLPRDLAAGELANIMGGFGADILAVQETKLTATEAEGMRKTLTMHQLYSKFSCAQTTEGPQQKGVAVLLSRRLRDHLVGSCEVVTGPTAEETDGGAQPQALGTGIRLRFAFRNSPELQAIVVYMPHRATNPEAWARTQAVVTQWIRSAQSQGQGVLVMGDLNERINEGGRLSDLGRLLYNSRWIAEAHRSLHGAQGGETSPARAGARQSRIDFLFASTHRGSGFRQATVVQQQTELQEDHRLIVAEWAARFGWRGTAQPPRAARPRLNIAGATEEQRRNLKEALEATEAPAEEMDKQIWDLARLHLGTVSARRANAQQGCRLSRAGKQRLVLHHRIGGGPTRREQWLAAVEECHQILAPEGIPQAVRDRCALLMAEADRTPSWVQQQQSLTNLLTKRLSTYRKREAARRLFRKITEAVGRRALLMEKNLGAMVRALRRGPMSRQISRVVIQEAEATRVYTEAGE</sequence>
<dbReference type="GO" id="GO:0004519">
    <property type="term" value="F:endonuclease activity"/>
    <property type="evidence" value="ECO:0007669"/>
    <property type="project" value="InterPro"/>
</dbReference>
<name>A0A9W8HQD2_9FUNG</name>
<dbReference type="Proteomes" id="UP001140094">
    <property type="component" value="Unassembled WGS sequence"/>
</dbReference>
<dbReference type="InterPro" id="IPR036691">
    <property type="entry name" value="Endo/exonu/phosph_ase_sf"/>
</dbReference>
<evidence type="ECO:0000313" key="3">
    <source>
        <dbReference type="Proteomes" id="UP001140094"/>
    </source>
</evidence>
<feature type="non-terminal residue" evidence="2">
    <location>
        <position position="471"/>
    </location>
</feature>
<evidence type="ECO:0000259" key="1">
    <source>
        <dbReference type="Pfam" id="PF03372"/>
    </source>
</evidence>